<proteinExistence type="predicted"/>
<reference evidence="1 2" key="1">
    <citation type="submission" date="2019-02" db="EMBL/GenBank/DDBJ databases">
        <authorList>
            <person name="Li Y."/>
        </authorList>
    </citation>
    <scope>NUCLEOTIDE SEQUENCE [LARGE SCALE GENOMIC DNA]</scope>
    <source>
        <strain evidence="1 2">3-7</strain>
    </source>
</reference>
<protein>
    <submittedName>
        <fullName evidence="1">Uncharacterized protein</fullName>
    </submittedName>
</protein>
<accession>A0A4Q6Y1Y6</accession>
<name>A0A4Q6Y1Y6_9SPHN</name>
<sequence>MRLRVASRDYHLPRPRAEEWFIVEWLEGDKEPLKYWLSTLPETMTLQELINVTKMRWRIERDYREPFAWYGK</sequence>
<organism evidence="1 2">
    <name type="scientific">Sphingomonas populi</name>
    <dbReference type="NCBI Taxonomy" id="2484750"/>
    <lineage>
        <taxon>Bacteria</taxon>
        <taxon>Pseudomonadati</taxon>
        <taxon>Pseudomonadota</taxon>
        <taxon>Alphaproteobacteria</taxon>
        <taxon>Sphingomonadales</taxon>
        <taxon>Sphingomonadaceae</taxon>
        <taxon>Sphingomonas</taxon>
    </lineage>
</organism>
<evidence type="ECO:0000313" key="1">
    <source>
        <dbReference type="EMBL" id="RZF63247.1"/>
    </source>
</evidence>
<gene>
    <name evidence="1" type="ORF">EWE75_17010</name>
</gene>
<dbReference type="Proteomes" id="UP000292085">
    <property type="component" value="Unassembled WGS sequence"/>
</dbReference>
<dbReference type="EMBL" id="SGIS01000029">
    <property type="protein sequence ID" value="RZF63247.1"/>
    <property type="molecule type" value="Genomic_DNA"/>
</dbReference>
<dbReference type="RefSeq" id="WP_130159304.1">
    <property type="nucleotide sequence ID" value="NZ_SGIS01000029.1"/>
</dbReference>
<dbReference type="OrthoDB" id="583339at2"/>
<dbReference type="AlphaFoldDB" id="A0A4Q6Y1Y6"/>
<keyword evidence="2" id="KW-1185">Reference proteome</keyword>
<evidence type="ECO:0000313" key="2">
    <source>
        <dbReference type="Proteomes" id="UP000292085"/>
    </source>
</evidence>
<comment type="caution">
    <text evidence="1">The sequence shown here is derived from an EMBL/GenBank/DDBJ whole genome shotgun (WGS) entry which is preliminary data.</text>
</comment>